<evidence type="ECO:0000256" key="2">
    <source>
        <dbReference type="ARBA" id="ARBA00022723"/>
    </source>
</evidence>
<evidence type="ECO:0000259" key="11">
    <source>
        <dbReference type="PROSITE" id="PS50157"/>
    </source>
</evidence>
<feature type="domain" description="C2H2-type" evidence="11">
    <location>
        <begin position="451"/>
        <end position="478"/>
    </location>
</feature>
<dbReference type="Gene3D" id="6.10.140.140">
    <property type="match status" value="1"/>
</dbReference>
<evidence type="ECO:0000313" key="15">
    <source>
        <dbReference type="Proteomes" id="UP000547721"/>
    </source>
</evidence>
<feature type="region of interest" description="Disordered" evidence="10">
    <location>
        <begin position="133"/>
        <end position="279"/>
    </location>
</feature>
<feature type="domain" description="KRAB" evidence="12">
    <location>
        <begin position="78"/>
        <end position="149"/>
    </location>
</feature>
<sequence>ELQELRSRTECAERRLLACENLVGELGSGLAALGTLLQGYGQLQQRLLNLENLLKNRNFWILRLPPGSRGEIPKVVPLTFDDISVYFNELEWERLERWQKDLYRAVMRGNYETLVSLDYAVSKPDILSRIERDEELGDKEGQEPPWTQTGDGQEPPQAPEEMDEADEASGDETPMEAAPGGCQEQVASPRTRSGNSPRSPQTQPGDSQTPPQTQTGNSQDPPQTGVPNNQKPPETPEEMEESEEALGEDPVPMEAGPGEFQGCQGGCASPSPALQGSGSQSLVLNVGAGTRELSMGLSNPCSLQTEFPILVMNVMSLGDHRPEMRTEEEPEMEEDPAEPDTEETSSMEDETPCEGASSEDVKVKEEEPELLAEESTPSPGSEIQKYPKNELMKAKSKKKPNRCEASNLLMGNCRRGYVREWSHPCTECGKRFRLKINLIIHQRSHAKEGPYECPVCEIGFSNKRHLDLHRGIHIKDRAFGAKVWGNVHPELRIRPRRDLCGGPHGPGSGGHAGGPWLGQPKEEPDREGLSGSGIARPLNSRLKCPHCKKFLSCSTSLQRHLQTHTRDRPYCCSSCNKCFTRRNHLLRHEKIHERALAVLQREANAQHPAAIPASLQH</sequence>
<feature type="compositionally biased region" description="Polar residues" evidence="10">
    <location>
        <begin position="185"/>
        <end position="231"/>
    </location>
</feature>
<protein>
    <submittedName>
        <fullName evidence="14">ZN783 protein</fullName>
    </submittedName>
</protein>
<evidence type="ECO:0000256" key="7">
    <source>
        <dbReference type="ARBA" id="ARBA00023163"/>
    </source>
</evidence>
<feature type="compositionally biased region" description="Acidic residues" evidence="10">
    <location>
        <begin position="328"/>
        <end position="352"/>
    </location>
</feature>
<feature type="compositionally biased region" description="Acidic residues" evidence="10">
    <location>
        <begin position="235"/>
        <end position="247"/>
    </location>
</feature>
<gene>
    <name evidence="14" type="primary">Znf783</name>
    <name evidence="14" type="ORF">PTILEU_R04315</name>
</gene>
<dbReference type="SMART" id="SM00355">
    <property type="entry name" value="ZnF_C2H2"/>
    <property type="match status" value="4"/>
</dbReference>
<keyword evidence="5" id="KW-0862">Zinc</keyword>
<accession>A0A7K8MQE6</accession>
<feature type="compositionally biased region" description="Acidic residues" evidence="10">
    <location>
        <begin position="160"/>
        <end position="174"/>
    </location>
</feature>
<dbReference type="SUPFAM" id="SSF109640">
    <property type="entry name" value="KRAB domain (Kruppel-associated box)"/>
    <property type="match status" value="1"/>
</dbReference>
<evidence type="ECO:0000256" key="6">
    <source>
        <dbReference type="ARBA" id="ARBA00023015"/>
    </source>
</evidence>
<evidence type="ECO:0000256" key="3">
    <source>
        <dbReference type="ARBA" id="ARBA00022737"/>
    </source>
</evidence>
<dbReference type="PROSITE" id="PS50157">
    <property type="entry name" value="ZINC_FINGER_C2H2_2"/>
    <property type="match status" value="4"/>
</dbReference>
<proteinExistence type="predicted"/>
<keyword evidence="7" id="KW-0804">Transcription</keyword>
<name>A0A7K8MQE6_9CORV</name>
<dbReference type="Pfam" id="PF00096">
    <property type="entry name" value="zf-C2H2"/>
    <property type="match status" value="2"/>
</dbReference>
<keyword evidence="4 9" id="KW-0863">Zinc-finger</keyword>
<dbReference type="PROSITE" id="PS50805">
    <property type="entry name" value="KRAB"/>
    <property type="match status" value="1"/>
</dbReference>
<dbReference type="Gene3D" id="3.30.160.60">
    <property type="entry name" value="Classic Zinc Finger"/>
    <property type="match status" value="4"/>
</dbReference>
<feature type="compositionally biased region" description="Gly residues" evidence="10">
    <location>
        <begin position="502"/>
        <end position="516"/>
    </location>
</feature>
<dbReference type="InterPro" id="IPR013087">
    <property type="entry name" value="Znf_C2H2_type"/>
</dbReference>
<dbReference type="InterPro" id="IPR050636">
    <property type="entry name" value="C2H2-ZF_domain-containing"/>
</dbReference>
<comment type="caution">
    <text evidence="14">The sequence shown here is derived from an EMBL/GenBank/DDBJ whole genome shotgun (WGS) entry which is preliminary data.</text>
</comment>
<feature type="region of interest" description="Disordered" evidence="10">
    <location>
        <begin position="497"/>
        <end position="532"/>
    </location>
</feature>
<organism evidence="14 15">
    <name type="scientific">Ptilorrhoa leucosticta</name>
    <dbReference type="NCBI Taxonomy" id="449384"/>
    <lineage>
        <taxon>Eukaryota</taxon>
        <taxon>Metazoa</taxon>
        <taxon>Chordata</taxon>
        <taxon>Craniata</taxon>
        <taxon>Vertebrata</taxon>
        <taxon>Euteleostomi</taxon>
        <taxon>Archelosauria</taxon>
        <taxon>Archosauria</taxon>
        <taxon>Dinosauria</taxon>
        <taxon>Saurischia</taxon>
        <taxon>Theropoda</taxon>
        <taxon>Coelurosauria</taxon>
        <taxon>Aves</taxon>
        <taxon>Neognathae</taxon>
        <taxon>Neoaves</taxon>
        <taxon>Telluraves</taxon>
        <taxon>Australaves</taxon>
        <taxon>Passeriformes</taxon>
        <taxon>Corvoidea</taxon>
        <taxon>Cinclosomatidae</taxon>
        <taxon>Ptilorrhoa</taxon>
    </lineage>
</organism>
<feature type="domain" description="KRAB-related" evidence="13">
    <location>
        <begin position="75"/>
        <end position="139"/>
    </location>
</feature>
<dbReference type="PANTHER" id="PTHR47772">
    <property type="entry name" value="ZINC FINGER PROTEIN 200"/>
    <property type="match status" value="1"/>
</dbReference>
<dbReference type="InterPro" id="IPR003655">
    <property type="entry name" value="aKRAB"/>
</dbReference>
<reference evidence="14 15" key="1">
    <citation type="submission" date="2019-09" db="EMBL/GenBank/DDBJ databases">
        <title>Bird 10,000 Genomes (B10K) Project - Family phase.</title>
        <authorList>
            <person name="Zhang G."/>
        </authorList>
    </citation>
    <scope>NUCLEOTIDE SEQUENCE [LARGE SCALE GENOMIC DNA]</scope>
    <source>
        <strain evidence="14">B10K-CU-031-17</strain>
        <tissue evidence="14">Muscle</tissue>
    </source>
</reference>
<dbReference type="EMBL" id="VWYY01003083">
    <property type="protein sequence ID" value="NXE43677.1"/>
    <property type="molecule type" value="Genomic_DNA"/>
</dbReference>
<evidence type="ECO:0000256" key="4">
    <source>
        <dbReference type="ARBA" id="ARBA00022771"/>
    </source>
</evidence>
<feature type="domain" description="C2H2-type" evidence="11">
    <location>
        <begin position="423"/>
        <end position="450"/>
    </location>
</feature>
<evidence type="ECO:0000256" key="9">
    <source>
        <dbReference type="PROSITE-ProRule" id="PRU00042"/>
    </source>
</evidence>
<feature type="compositionally biased region" description="Basic and acidic residues" evidence="10">
    <location>
        <begin position="133"/>
        <end position="142"/>
    </location>
</feature>
<keyword evidence="8" id="KW-0539">Nucleus</keyword>
<feature type="region of interest" description="Disordered" evidence="10">
    <location>
        <begin position="323"/>
        <end position="401"/>
    </location>
</feature>
<evidence type="ECO:0000259" key="12">
    <source>
        <dbReference type="PROSITE" id="PS50805"/>
    </source>
</evidence>
<keyword evidence="6" id="KW-0805">Transcription regulation</keyword>
<evidence type="ECO:0000259" key="13">
    <source>
        <dbReference type="PROSITE" id="PS50806"/>
    </source>
</evidence>
<dbReference type="Pfam" id="PF01352">
    <property type="entry name" value="KRAB"/>
    <property type="match status" value="1"/>
</dbReference>
<feature type="domain" description="C2H2-type" evidence="11">
    <location>
        <begin position="570"/>
        <end position="592"/>
    </location>
</feature>
<evidence type="ECO:0000313" key="14">
    <source>
        <dbReference type="EMBL" id="NXE43677.1"/>
    </source>
</evidence>
<feature type="non-terminal residue" evidence="14">
    <location>
        <position position="617"/>
    </location>
</feature>
<dbReference type="GO" id="GO:0006355">
    <property type="term" value="P:regulation of DNA-templated transcription"/>
    <property type="evidence" value="ECO:0007669"/>
    <property type="project" value="InterPro"/>
</dbReference>
<dbReference type="FunFam" id="3.30.160.60:FF:000340">
    <property type="entry name" value="zinc finger protein 473 isoform X1"/>
    <property type="match status" value="1"/>
</dbReference>
<keyword evidence="3" id="KW-0677">Repeat</keyword>
<dbReference type="SMART" id="SM00349">
    <property type="entry name" value="KRAB"/>
    <property type="match status" value="1"/>
</dbReference>
<dbReference type="SUPFAM" id="SSF57667">
    <property type="entry name" value="beta-beta-alpha zinc fingers"/>
    <property type="match status" value="2"/>
</dbReference>
<dbReference type="GO" id="GO:0008270">
    <property type="term" value="F:zinc ion binding"/>
    <property type="evidence" value="ECO:0007669"/>
    <property type="project" value="UniProtKB-KW"/>
</dbReference>
<dbReference type="AlphaFoldDB" id="A0A7K8MQE6"/>
<feature type="domain" description="C2H2-type" evidence="11">
    <location>
        <begin position="542"/>
        <end position="569"/>
    </location>
</feature>
<comment type="subcellular location">
    <subcellularLocation>
        <location evidence="1">Nucleus</location>
    </subcellularLocation>
</comment>
<dbReference type="GO" id="GO:0005634">
    <property type="term" value="C:nucleus"/>
    <property type="evidence" value="ECO:0007669"/>
    <property type="project" value="UniProtKB-SubCell"/>
</dbReference>
<dbReference type="PROSITE" id="PS50806">
    <property type="entry name" value="KRAB_RELATED"/>
    <property type="match status" value="1"/>
</dbReference>
<evidence type="ECO:0000256" key="5">
    <source>
        <dbReference type="ARBA" id="ARBA00022833"/>
    </source>
</evidence>
<feature type="non-terminal residue" evidence="14">
    <location>
        <position position="1"/>
    </location>
</feature>
<dbReference type="FunFam" id="3.30.160.60:FF:000145">
    <property type="entry name" value="Zinc finger protein 574"/>
    <property type="match status" value="1"/>
</dbReference>
<dbReference type="CDD" id="cd07765">
    <property type="entry name" value="KRAB_A-box"/>
    <property type="match status" value="1"/>
</dbReference>
<dbReference type="InterPro" id="IPR036236">
    <property type="entry name" value="Znf_C2H2_sf"/>
</dbReference>
<dbReference type="InterPro" id="IPR036051">
    <property type="entry name" value="KRAB_dom_sf"/>
</dbReference>
<evidence type="ECO:0000256" key="8">
    <source>
        <dbReference type="ARBA" id="ARBA00023242"/>
    </source>
</evidence>
<keyword evidence="2" id="KW-0479">Metal-binding</keyword>
<dbReference type="Proteomes" id="UP000547721">
    <property type="component" value="Unassembled WGS sequence"/>
</dbReference>
<evidence type="ECO:0000256" key="1">
    <source>
        <dbReference type="ARBA" id="ARBA00004123"/>
    </source>
</evidence>
<keyword evidence="15" id="KW-1185">Reference proteome</keyword>
<evidence type="ECO:0000256" key="10">
    <source>
        <dbReference type="SAM" id="MobiDB-lite"/>
    </source>
</evidence>
<dbReference type="PROSITE" id="PS00028">
    <property type="entry name" value="ZINC_FINGER_C2H2_1"/>
    <property type="match status" value="4"/>
</dbReference>
<dbReference type="PANTHER" id="PTHR47772:SF13">
    <property type="entry name" value="GASTRULA ZINC FINGER PROTEIN XLCGF49.1-LIKE-RELATED"/>
    <property type="match status" value="1"/>
</dbReference>
<dbReference type="InterPro" id="IPR001909">
    <property type="entry name" value="KRAB"/>
</dbReference>